<reference evidence="4" key="1">
    <citation type="journal article" date="2019" name="Int. J. Syst. Evol. Microbiol.">
        <title>The Global Catalogue of Microorganisms (GCM) 10K type strain sequencing project: providing services to taxonomists for standard genome sequencing and annotation.</title>
        <authorList>
            <consortium name="The Broad Institute Genomics Platform"/>
            <consortium name="The Broad Institute Genome Sequencing Center for Infectious Disease"/>
            <person name="Wu L."/>
            <person name="Ma J."/>
        </authorList>
    </citation>
    <scope>NUCLEOTIDE SEQUENCE [LARGE SCALE GENOMIC DNA]</scope>
    <source>
        <strain evidence="4">KCTC 42875</strain>
    </source>
</reference>
<feature type="signal peptide" evidence="1">
    <location>
        <begin position="1"/>
        <end position="22"/>
    </location>
</feature>
<dbReference type="RefSeq" id="WP_386758194.1">
    <property type="nucleotide sequence ID" value="NZ_JBHRXK010000002.1"/>
</dbReference>
<dbReference type="Pfam" id="PF12146">
    <property type="entry name" value="Hydrolase_4"/>
    <property type="match status" value="1"/>
</dbReference>
<feature type="domain" description="Serine aminopeptidase S33" evidence="2">
    <location>
        <begin position="137"/>
        <end position="230"/>
    </location>
</feature>
<keyword evidence="3" id="KW-0378">Hydrolase</keyword>
<feature type="chain" id="PRO_5045141019" evidence="1">
    <location>
        <begin position="23"/>
        <end position="448"/>
    </location>
</feature>
<evidence type="ECO:0000259" key="2">
    <source>
        <dbReference type="Pfam" id="PF12146"/>
    </source>
</evidence>
<organism evidence="3 4">
    <name type="scientific">Lysobacter cavernae</name>
    <dbReference type="NCBI Taxonomy" id="1685901"/>
    <lineage>
        <taxon>Bacteria</taxon>
        <taxon>Pseudomonadati</taxon>
        <taxon>Pseudomonadota</taxon>
        <taxon>Gammaproteobacteria</taxon>
        <taxon>Lysobacterales</taxon>
        <taxon>Lysobacteraceae</taxon>
        <taxon>Lysobacter</taxon>
    </lineage>
</organism>
<evidence type="ECO:0000313" key="4">
    <source>
        <dbReference type="Proteomes" id="UP001595740"/>
    </source>
</evidence>
<gene>
    <name evidence="3" type="ORF">ACFOLC_05325</name>
</gene>
<dbReference type="InterPro" id="IPR022742">
    <property type="entry name" value="Hydrolase_4"/>
</dbReference>
<dbReference type="InterPro" id="IPR053145">
    <property type="entry name" value="AB_hydrolase_Est10"/>
</dbReference>
<keyword evidence="1" id="KW-0732">Signal</keyword>
<comment type="caution">
    <text evidence="3">The sequence shown here is derived from an EMBL/GenBank/DDBJ whole genome shotgun (WGS) entry which is preliminary data.</text>
</comment>
<protein>
    <submittedName>
        <fullName evidence="3">Alpha/beta hydrolase family protein</fullName>
        <ecNumber evidence="3">3.4.-.-</ecNumber>
    </submittedName>
</protein>
<sequence>MTLVRTLPVLLATLLASHIASAADVNCHAGAYRLDDGALVDVAPVSEPNQLRWRLIDGRTGLLTADADGQWSSTLGWTGRPDGVRVRFGDCTSGRISFDGHNGSKLVFDIVPTTFQGNGVTLRGRLVLPQGSGPVPVTVAVHGSEHYSGVDRYHLQNLLPANGIGVFVYDKRGTGGSSGKYTQDFALLSDDAKAALDEARRLAGKRAGRMGFFGGSQGGWVAPLAASKASGVDFVAVGYGLAESPLAEDREQVMLDLRTAGYGDDVLSKAREVTDATGVIVATRGARGWEQMDVVRAKYGREPWWTAMKGEFTGLVAQHTRVELAKLQQEMELGTSWDYDPMPVLRSLSTPQLWMLGADDREAPPEETRKRLVALAGEGRPISAVVFPGTDHGIIEFDTDAQGERHSTRIADGYFRMQIEWIKTGRLAHAPYGNAQILATPKAPVAAR</sequence>
<dbReference type="EMBL" id="JBHRXK010000002">
    <property type="protein sequence ID" value="MFC3550431.1"/>
    <property type="molecule type" value="Genomic_DNA"/>
</dbReference>
<dbReference type="GO" id="GO:0016787">
    <property type="term" value="F:hydrolase activity"/>
    <property type="evidence" value="ECO:0007669"/>
    <property type="project" value="UniProtKB-KW"/>
</dbReference>
<dbReference type="InterPro" id="IPR029058">
    <property type="entry name" value="AB_hydrolase_fold"/>
</dbReference>
<dbReference type="PANTHER" id="PTHR43265:SF1">
    <property type="entry name" value="ESTERASE ESTD"/>
    <property type="match status" value="1"/>
</dbReference>
<dbReference type="Proteomes" id="UP001595740">
    <property type="component" value="Unassembled WGS sequence"/>
</dbReference>
<keyword evidence="4" id="KW-1185">Reference proteome</keyword>
<name>A0ABV7RLA7_9GAMM</name>
<accession>A0ABV7RLA7</accession>
<evidence type="ECO:0000313" key="3">
    <source>
        <dbReference type="EMBL" id="MFC3550431.1"/>
    </source>
</evidence>
<dbReference type="Gene3D" id="3.40.50.1820">
    <property type="entry name" value="alpha/beta hydrolase"/>
    <property type="match status" value="1"/>
</dbReference>
<proteinExistence type="predicted"/>
<evidence type="ECO:0000256" key="1">
    <source>
        <dbReference type="SAM" id="SignalP"/>
    </source>
</evidence>
<dbReference type="PANTHER" id="PTHR43265">
    <property type="entry name" value="ESTERASE ESTD"/>
    <property type="match status" value="1"/>
</dbReference>
<dbReference type="SUPFAM" id="SSF53474">
    <property type="entry name" value="alpha/beta-Hydrolases"/>
    <property type="match status" value="1"/>
</dbReference>
<dbReference type="EC" id="3.4.-.-" evidence="3"/>